<keyword evidence="1" id="KW-0802">TPR repeat</keyword>
<evidence type="ECO:0000256" key="2">
    <source>
        <dbReference type="SAM" id="SignalP"/>
    </source>
</evidence>
<sequence length="635" mass="73616">MKFRKLLIGAFAVLIFTTAAFAQNSRQFQLAVQLMQQQEYAEALPILLKLNEDNPEIYPIADRLIDCYIQLKQYDEALEITHQYAENNELARQVTVRTGELYHYKGEEERALEIWETNLEENPNDLQLYMNTARVMTTRREYLSAVDIYKQARVQFQNNRIFFGDIANAYMQAGEYELAIEEWLALLEDSPGQISFIQRSLLRYNDPILYDITIVELNDRLADMSVSAPLFQTFYQLQVWLLQENKLYRRALATAKEYEDRTNSFNYSLFNLGRQLIRNNEFELAQQAFTYYTDNAYGEVKWRGLEELSNTYSSWAKFIDDYNLDFSNQKDSLYQLATVMLDSIEQETNIYSGMERVQLKRAELALDHVFDLDKAEAALRKLKSIPGSAETPEASYIEGRIYLSKKEYAQARINLTRANKKADIGEIAERSRYFLALTDFYSGDYEFANIQLKSLGRNNTSYYANDAIELRLWLQEGQSADTTGENLERFADAVFKFNNGASKESTQLFLSLINDPAVYTMKDDAILFYVRSTHIPDTQKLIQLSNFLAINTNTPIMEKLMWEQAKLAEQVNINIAIQECENSEDCFFDNSSGGSGSKTYVSAREIYEELILKYPQGFYAPYARERLTKLANQNS</sequence>
<accession>A0ABW5JLP9</accession>
<dbReference type="InterPro" id="IPR011990">
    <property type="entry name" value="TPR-like_helical_dom_sf"/>
</dbReference>
<proteinExistence type="predicted"/>
<dbReference type="Proteomes" id="UP001597460">
    <property type="component" value="Unassembled WGS sequence"/>
</dbReference>
<feature type="chain" id="PRO_5047541905" evidence="2">
    <location>
        <begin position="23"/>
        <end position="635"/>
    </location>
</feature>
<feature type="repeat" description="TPR" evidence="1">
    <location>
        <begin position="92"/>
        <end position="125"/>
    </location>
</feature>
<protein>
    <submittedName>
        <fullName evidence="3">Tetratricopeptide repeat protein</fullName>
    </submittedName>
</protein>
<comment type="caution">
    <text evidence="3">The sequence shown here is derived from an EMBL/GenBank/DDBJ whole genome shotgun (WGS) entry which is preliminary data.</text>
</comment>
<dbReference type="InterPro" id="IPR019734">
    <property type="entry name" value="TPR_rpt"/>
</dbReference>
<evidence type="ECO:0000256" key="1">
    <source>
        <dbReference type="PROSITE-ProRule" id="PRU00339"/>
    </source>
</evidence>
<keyword evidence="2" id="KW-0732">Signal</keyword>
<gene>
    <name evidence="3" type="ORF">ACFSVN_11430</name>
</gene>
<dbReference type="Pfam" id="PF14559">
    <property type="entry name" value="TPR_19"/>
    <property type="match status" value="1"/>
</dbReference>
<organism evidence="3 4">
    <name type="scientific">Gracilimonas halophila</name>
    <dbReference type="NCBI Taxonomy" id="1834464"/>
    <lineage>
        <taxon>Bacteria</taxon>
        <taxon>Pseudomonadati</taxon>
        <taxon>Balneolota</taxon>
        <taxon>Balneolia</taxon>
        <taxon>Balneolales</taxon>
        <taxon>Balneolaceae</taxon>
        <taxon>Gracilimonas</taxon>
    </lineage>
</organism>
<dbReference type="RefSeq" id="WP_390302669.1">
    <property type="nucleotide sequence ID" value="NZ_JBHULI010000025.1"/>
</dbReference>
<keyword evidence="4" id="KW-1185">Reference proteome</keyword>
<name>A0ABW5JLP9_9BACT</name>
<dbReference type="EMBL" id="JBHULI010000025">
    <property type="protein sequence ID" value="MFD2533060.1"/>
    <property type="molecule type" value="Genomic_DNA"/>
</dbReference>
<evidence type="ECO:0000313" key="4">
    <source>
        <dbReference type="Proteomes" id="UP001597460"/>
    </source>
</evidence>
<reference evidence="4" key="1">
    <citation type="journal article" date="2019" name="Int. J. Syst. Evol. Microbiol.">
        <title>The Global Catalogue of Microorganisms (GCM) 10K type strain sequencing project: providing services to taxonomists for standard genome sequencing and annotation.</title>
        <authorList>
            <consortium name="The Broad Institute Genomics Platform"/>
            <consortium name="The Broad Institute Genome Sequencing Center for Infectious Disease"/>
            <person name="Wu L."/>
            <person name="Ma J."/>
        </authorList>
    </citation>
    <scope>NUCLEOTIDE SEQUENCE [LARGE SCALE GENOMIC DNA]</scope>
    <source>
        <strain evidence="4">KCTC 52042</strain>
    </source>
</reference>
<dbReference type="SUPFAM" id="SSF48452">
    <property type="entry name" value="TPR-like"/>
    <property type="match status" value="1"/>
</dbReference>
<dbReference type="PROSITE" id="PS50005">
    <property type="entry name" value="TPR"/>
    <property type="match status" value="1"/>
</dbReference>
<dbReference type="Gene3D" id="1.25.40.10">
    <property type="entry name" value="Tetratricopeptide repeat domain"/>
    <property type="match status" value="3"/>
</dbReference>
<feature type="signal peptide" evidence="2">
    <location>
        <begin position="1"/>
        <end position="22"/>
    </location>
</feature>
<evidence type="ECO:0000313" key="3">
    <source>
        <dbReference type="EMBL" id="MFD2533060.1"/>
    </source>
</evidence>